<organism evidence="2 3">
    <name type="scientific">Sporolactobacillus kofuensis</name>
    <dbReference type="NCBI Taxonomy" id="269672"/>
    <lineage>
        <taxon>Bacteria</taxon>
        <taxon>Bacillati</taxon>
        <taxon>Bacillota</taxon>
        <taxon>Bacilli</taxon>
        <taxon>Bacillales</taxon>
        <taxon>Sporolactobacillaceae</taxon>
        <taxon>Sporolactobacillus</taxon>
    </lineage>
</organism>
<feature type="transmembrane region" description="Helical" evidence="1">
    <location>
        <begin position="209"/>
        <end position="227"/>
    </location>
</feature>
<accession>A0ABW1WIY7</accession>
<dbReference type="RefSeq" id="WP_253076766.1">
    <property type="nucleotide sequence ID" value="NZ_JAMXWN010000011.1"/>
</dbReference>
<keyword evidence="2" id="KW-0131">Cell cycle</keyword>
<keyword evidence="1" id="KW-1133">Transmembrane helix</keyword>
<feature type="transmembrane region" description="Helical" evidence="1">
    <location>
        <begin position="54"/>
        <end position="75"/>
    </location>
</feature>
<feature type="transmembrane region" description="Helical" evidence="1">
    <location>
        <begin position="105"/>
        <end position="122"/>
    </location>
</feature>
<feature type="transmembrane region" description="Helical" evidence="1">
    <location>
        <begin position="272"/>
        <end position="289"/>
    </location>
</feature>
<keyword evidence="2" id="KW-0132">Cell division</keyword>
<feature type="transmembrane region" description="Helical" evidence="1">
    <location>
        <begin position="142"/>
        <end position="165"/>
    </location>
</feature>
<comment type="caution">
    <text evidence="2">The sequence shown here is derived from an EMBL/GenBank/DDBJ whole genome shotgun (WGS) entry which is preliminary data.</text>
</comment>
<feature type="transmembrane region" description="Helical" evidence="1">
    <location>
        <begin position="248"/>
        <end position="266"/>
    </location>
</feature>
<keyword evidence="1" id="KW-0472">Membrane</keyword>
<gene>
    <name evidence="2" type="ORF">ACFP7A_11265</name>
</gene>
<dbReference type="Proteomes" id="UP001596267">
    <property type="component" value="Unassembled WGS sequence"/>
</dbReference>
<evidence type="ECO:0000256" key="1">
    <source>
        <dbReference type="SAM" id="Phobius"/>
    </source>
</evidence>
<dbReference type="GO" id="GO:0051301">
    <property type="term" value="P:cell division"/>
    <property type="evidence" value="ECO:0007669"/>
    <property type="project" value="UniProtKB-KW"/>
</dbReference>
<feature type="transmembrane region" description="Helical" evidence="1">
    <location>
        <begin position="177"/>
        <end position="197"/>
    </location>
</feature>
<name>A0ABW1WIY7_9BACL</name>
<keyword evidence="3" id="KW-1185">Reference proteome</keyword>
<protein>
    <submittedName>
        <fullName evidence="2">Cell division protein</fullName>
    </submittedName>
</protein>
<evidence type="ECO:0000313" key="2">
    <source>
        <dbReference type="EMBL" id="MFC6387184.1"/>
    </source>
</evidence>
<dbReference type="InterPro" id="IPR036034">
    <property type="entry name" value="PDZ_sf"/>
</dbReference>
<dbReference type="EMBL" id="JBHSTQ010000011">
    <property type="protein sequence ID" value="MFC6387184.1"/>
    <property type="molecule type" value="Genomic_DNA"/>
</dbReference>
<dbReference type="SUPFAM" id="SSF50156">
    <property type="entry name" value="PDZ domain-like"/>
    <property type="match status" value="1"/>
</dbReference>
<reference evidence="3" key="1">
    <citation type="journal article" date="2019" name="Int. J. Syst. Evol. Microbiol.">
        <title>The Global Catalogue of Microorganisms (GCM) 10K type strain sequencing project: providing services to taxonomists for standard genome sequencing and annotation.</title>
        <authorList>
            <consortium name="The Broad Institute Genomics Platform"/>
            <consortium name="The Broad Institute Genome Sequencing Center for Infectious Disease"/>
            <person name="Wu L."/>
            <person name="Ma J."/>
        </authorList>
    </citation>
    <scope>NUCLEOTIDE SEQUENCE [LARGE SCALE GENOMIC DNA]</scope>
    <source>
        <strain evidence="3">CCUG 42001</strain>
    </source>
</reference>
<feature type="transmembrane region" description="Helical" evidence="1">
    <location>
        <begin position="12"/>
        <end position="33"/>
    </location>
</feature>
<proteinExistence type="predicted"/>
<feature type="transmembrane region" description="Helical" evidence="1">
    <location>
        <begin position="81"/>
        <end position="98"/>
    </location>
</feature>
<dbReference type="Gene3D" id="2.30.42.10">
    <property type="match status" value="1"/>
</dbReference>
<keyword evidence="1" id="KW-0812">Transmembrane</keyword>
<evidence type="ECO:0000313" key="3">
    <source>
        <dbReference type="Proteomes" id="UP001596267"/>
    </source>
</evidence>
<sequence length="399" mass="44578">MVDSLKVILYGIASFFLNPILYLLFIALFVYSAQRVRRERRSFRVKAYGMFNSIFASIGPSLLIGMMVSVVLVLAGVSLKPGVLVLFSAGYLVTLLICQQRFLSPALASGITLAAAYFMPVIHTDYPLVNSWIIDIHRMDYLSFGIFMTICLLAETALVFFWGASQTSPRLISSHRGGLVGAHEACQLWIAPILFLVPMPDAVGAIGHWPFVSSGASFGFALFPLGIGFAQLITHELPAFATRQTSRWMLLTACATAIFSGVFYFIHLPLLIVIGGLIALVSRLTLVWYHHHLRETRPFCFLMPNNGLRVIGTIPHSLGARMGIEPGEEICRVNDQEISSVYEFYEALQKHAAYCKLEVIDRFGQQRFAKGPIHEDDDHKIGLLFLESDHWKFNQKTNL</sequence>